<dbReference type="InterPro" id="IPR013094">
    <property type="entry name" value="AB_hydrolase_3"/>
</dbReference>
<reference evidence="3 4" key="1">
    <citation type="journal article" date="2017" name="Int J Environ Stud">
        <title>Does the Miocene-Pliocene relict legume Oxytropis triphylla form nitrogen-fixing nodules with a combination of bacterial strains?</title>
        <authorList>
            <person name="Safronova V."/>
            <person name="Belimov A."/>
            <person name="Sazanova A."/>
            <person name="Kuznetsova I."/>
            <person name="Popova J."/>
            <person name="Andronov E."/>
            <person name="Verkhozina A."/>
            <person name="Tikhonovich I."/>
        </authorList>
    </citation>
    <scope>NUCLEOTIDE SEQUENCE [LARGE SCALE GENOMIC DNA]</scope>
    <source>
        <strain evidence="3 4">Tri-38</strain>
    </source>
</reference>
<dbReference type="PANTHER" id="PTHR48081:SF8">
    <property type="entry name" value="ALPHA_BETA HYDROLASE FOLD-3 DOMAIN-CONTAINING PROTEIN-RELATED"/>
    <property type="match status" value="1"/>
</dbReference>
<name>A0A2N9W0N7_9HYPH</name>
<dbReference type="Pfam" id="PF07859">
    <property type="entry name" value="Abhydrolase_3"/>
    <property type="match status" value="1"/>
</dbReference>
<evidence type="ECO:0000256" key="1">
    <source>
        <dbReference type="ARBA" id="ARBA00022801"/>
    </source>
</evidence>
<dbReference type="InterPro" id="IPR029058">
    <property type="entry name" value="AB_hydrolase_fold"/>
</dbReference>
<organism evidence="3 4">
    <name type="scientific">Phyllobacterium zundukense</name>
    <dbReference type="NCBI Taxonomy" id="1867719"/>
    <lineage>
        <taxon>Bacteria</taxon>
        <taxon>Pseudomonadati</taxon>
        <taxon>Pseudomonadota</taxon>
        <taxon>Alphaproteobacteria</taxon>
        <taxon>Hyphomicrobiales</taxon>
        <taxon>Phyllobacteriaceae</taxon>
        <taxon>Phyllobacterium</taxon>
    </lineage>
</organism>
<keyword evidence="4" id="KW-1185">Reference proteome</keyword>
<proteinExistence type="predicted"/>
<evidence type="ECO:0000313" key="3">
    <source>
        <dbReference type="EMBL" id="PIO45305.1"/>
    </source>
</evidence>
<dbReference type="GO" id="GO:0016787">
    <property type="term" value="F:hydrolase activity"/>
    <property type="evidence" value="ECO:0007669"/>
    <property type="project" value="UniProtKB-KW"/>
</dbReference>
<dbReference type="InterPro" id="IPR050300">
    <property type="entry name" value="GDXG_lipolytic_enzyme"/>
</dbReference>
<dbReference type="PANTHER" id="PTHR48081">
    <property type="entry name" value="AB HYDROLASE SUPERFAMILY PROTEIN C4A8.06C"/>
    <property type="match status" value="1"/>
</dbReference>
<feature type="domain" description="Alpha/beta hydrolase fold-3" evidence="2">
    <location>
        <begin position="95"/>
        <end position="301"/>
    </location>
</feature>
<gene>
    <name evidence="3" type="ORF">B5P45_08595</name>
</gene>
<sequence>MTAQQSGFHVDLTDVAPDARALVQAFRDNGAVSFEHVPVPVARENYRRSCSANGVARENVEAVETMSVPVDGGTIRLRLYRNHNTVGALLRPIIYFIHGGGWVIGDLETHDSLCRFIANRTGCIVAAVDYRLAPEFPYPVPLEDCWQALGVLVDGAEAFGIDMTHIAVFGDSAGGNMATVIANTPGRWRPGSNIVGQVLLYPVTDLTMQTSSYNRVTDGFALTAPTMRWFADHYAPAEFDRADVSLSPLLCRDQRAQPPMFIVTAGHDPLSDEGIAYAGLAAARGARVIHHHLPRHMHGIFTAAGKIKTGEILLKQACEFILSLSVIK</sequence>
<dbReference type="KEGG" id="pht:BLM14_27595"/>
<keyword evidence="1" id="KW-0378">Hydrolase</keyword>
<dbReference type="EMBL" id="MZMT01000021">
    <property type="protein sequence ID" value="PIO45305.1"/>
    <property type="molecule type" value="Genomic_DNA"/>
</dbReference>
<dbReference type="Gene3D" id="3.40.50.1820">
    <property type="entry name" value="alpha/beta hydrolase"/>
    <property type="match status" value="1"/>
</dbReference>
<dbReference type="AlphaFoldDB" id="A0A2N9W0N7"/>
<dbReference type="OrthoDB" id="9806180at2"/>
<evidence type="ECO:0000313" key="4">
    <source>
        <dbReference type="Proteomes" id="UP000232163"/>
    </source>
</evidence>
<dbReference type="Proteomes" id="UP000232163">
    <property type="component" value="Unassembled WGS sequence"/>
</dbReference>
<dbReference type="SUPFAM" id="SSF53474">
    <property type="entry name" value="alpha/beta-Hydrolases"/>
    <property type="match status" value="1"/>
</dbReference>
<protein>
    <recommendedName>
        <fullName evidence="2">Alpha/beta hydrolase fold-3 domain-containing protein</fullName>
    </recommendedName>
</protein>
<evidence type="ECO:0000259" key="2">
    <source>
        <dbReference type="Pfam" id="PF07859"/>
    </source>
</evidence>
<comment type="caution">
    <text evidence="3">The sequence shown here is derived from an EMBL/GenBank/DDBJ whole genome shotgun (WGS) entry which is preliminary data.</text>
</comment>
<accession>A0A2N9W0N7</accession>
<dbReference type="RefSeq" id="WP_100003338.1">
    <property type="nucleotide sequence ID" value="NZ_CP017943.1"/>
</dbReference>